<evidence type="ECO:0000313" key="3">
    <source>
        <dbReference type="Proteomes" id="UP000182149"/>
    </source>
</evidence>
<feature type="transmembrane region" description="Helical" evidence="1">
    <location>
        <begin position="173"/>
        <end position="193"/>
    </location>
</feature>
<organism evidence="2 3">
    <name type="scientific">Enterococcus aquimarinus</name>
    <dbReference type="NCBI Taxonomy" id="328396"/>
    <lineage>
        <taxon>Bacteria</taxon>
        <taxon>Bacillati</taxon>
        <taxon>Bacillota</taxon>
        <taxon>Bacilli</taxon>
        <taxon>Lactobacillales</taxon>
        <taxon>Enterococcaceae</taxon>
        <taxon>Enterococcus</taxon>
    </lineage>
</organism>
<protein>
    <recommendedName>
        <fullName evidence="4">Integral membrane protein</fullName>
    </recommendedName>
</protein>
<dbReference type="STRING" id="328396.RU93_GL002054"/>
<dbReference type="RefSeq" id="WP_071874760.1">
    <property type="nucleotide sequence ID" value="NZ_JBHSHF010000023.1"/>
</dbReference>
<dbReference type="OrthoDB" id="9814474at2"/>
<keyword evidence="1" id="KW-0812">Transmembrane</keyword>
<feature type="transmembrane region" description="Helical" evidence="1">
    <location>
        <begin position="148"/>
        <end position="167"/>
    </location>
</feature>
<comment type="caution">
    <text evidence="2">The sequence shown here is derived from an EMBL/GenBank/DDBJ whole genome shotgun (WGS) entry which is preliminary data.</text>
</comment>
<evidence type="ECO:0008006" key="4">
    <source>
        <dbReference type="Google" id="ProtNLM"/>
    </source>
</evidence>
<name>A0A1L8QSN7_9ENTE</name>
<dbReference type="Proteomes" id="UP000182149">
    <property type="component" value="Unassembled WGS sequence"/>
</dbReference>
<gene>
    <name evidence="2" type="ORF">RU93_GL002054</name>
</gene>
<keyword evidence="3" id="KW-1185">Reference proteome</keyword>
<dbReference type="AlphaFoldDB" id="A0A1L8QSN7"/>
<dbReference type="EMBL" id="JXKD01000007">
    <property type="protein sequence ID" value="OJG10538.1"/>
    <property type="molecule type" value="Genomic_DNA"/>
</dbReference>
<dbReference type="PANTHER" id="PTHR40078:SF1">
    <property type="entry name" value="INTEGRAL MEMBRANE PROTEIN"/>
    <property type="match status" value="1"/>
</dbReference>
<reference evidence="2 3" key="1">
    <citation type="submission" date="2014-12" db="EMBL/GenBank/DDBJ databases">
        <title>Draft genome sequences of 29 type strains of Enterococci.</title>
        <authorList>
            <person name="Zhong Z."/>
            <person name="Sun Z."/>
            <person name="Liu W."/>
            <person name="Zhang W."/>
            <person name="Zhang H."/>
        </authorList>
    </citation>
    <scope>NUCLEOTIDE SEQUENCE [LARGE SCALE GENOMIC DNA]</scope>
    <source>
        <strain evidence="2 3">DSM 17690</strain>
    </source>
</reference>
<feature type="transmembrane region" description="Helical" evidence="1">
    <location>
        <begin position="50"/>
        <end position="69"/>
    </location>
</feature>
<sequence>MAQKNYGKKLLLVVLGSTVMGIGIYLTIIANFGSDPLTMFWIGLSNRLGITIGQANLLVSALMLIVVFFMDRKEIFIGSILNPLVISVTTDFLLRQTITIDSVGLRMMFFILGLLILAFGIAVYSLADFGRGAYEALVFSLNQLFKRSIRIFRILCDISFAIAGILLGAQLSIGPVMAILLMGVSIQFFINHLSRPIYHYLNK</sequence>
<feature type="transmembrane region" description="Helical" evidence="1">
    <location>
        <begin position="76"/>
        <end position="95"/>
    </location>
</feature>
<feature type="transmembrane region" description="Helical" evidence="1">
    <location>
        <begin position="107"/>
        <end position="127"/>
    </location>
</feature>
<keyword evidence="1" id="KW-0472">Membrane</keyword>
<dbReference type="InterPro" id="IPR038750">
    <property type="entry name" value="YczE/YyaS-like"/>
</dbReference>
<evidence type="ECO:0000313" key="2">
    <source>
        <dbReference type="EMBL" id="OJG10538.1"/>
    </source>
</evidence>
<evidence type="ECO:0000256" key="1">
    <source>
        <dbReference type="SAM" id="Phobius"/>
    </source>
</evidence>
<dbReference type="Pfam" id="PF19700">
    <property type="entry name" value="DUF6198"/>
    <property type="match status" value="1"/>
</dbReference>
<keyword evidence="1" id="KW-1133">Transmembrane helix</keyword>
<dbReference type="PANTHER" id="PTHR40078">
    <property type="entry name" value="INTEGRAL MEMBRANE PROTEIN-RELATED"/>
    <property type="match status" value="1"/>
</dbReference>
<proteinExistence type="predicted"/>
<feature type="transmembrane region" description="Helical" evidence="1">
    <location>
        <begin position="12"/>
        <end position="30"/>
    </location>
</feature>
<accession>A0A1L8QSN7</accession>